<dbReference type="Proteomes" id="UP000054485">
    <property type="component" value="Unassembled WGS sequence"/>
</dbReference>
<dbReference type="InParanoid" id="A0A0D0ASS6"/>
<feature type="region of interest" description="Disordered" evidence="1">
    <location>
        <begin position="1173"/>
        <end position="1211"/>
    </location>
</feature>
<dbReference type="EMBL" id="KN835282">
    <property type="protein sequence ID" value="KIK41034.1"/>
    <property type="molecule type" value="Genomic_DNA"/>
</dbReference>
<gene>
    <name evidence="2" type="ORF">CY34DRAFT_13331</name>
</gene>
<feature type="compositionally biased region" description="Pro residues" evidence="1">
    <location>
        <begin position="210"/>
        <end position="221"/>
    </location>
</feature>
<dbReference type="STRING" id="930992.A0A0D0ASS6"/>
<feature type="region of interest" description="Disordered" evidence="1">
    <location>
        <begin position="208"/>
        <end position="232"/>
    </location>
</feature>
<dbReference type="Pfam" id="PF18759">
    <property type="entry name" value="Plavaka"/>
    <property type="match status" value="2"/>
</dbReference>
<dbReference type="OrthoDB" id="2687259at2759"/>
<name>A0A0D0ASS6_9AGAM</name>
<feature type="region of interest" description="Disordered" evidence="1">
    <location>
        <begin position="279"/>
        <end position="303"/>
    </location>
</feature>
<evidence type="ECO:0000313" key="3">
    <source>
        <dbReference type="Proteomes" id="UP000054485"/>
    </source>
</evidence>
<protein>
    <submittedName>
        <fullName evidence="2">Uncharacterized protein</fullName>
    </submittedName>
</protein>
<dbReference type="HOGENOM" id="CLU_002498_0_0_1"/>
<dbReference type="AlphaFoldDB" id="A0A0D0ASS6"/>
<accession>A0A0D0ASS6</accession>
<reference evidence="2 3" key="1">
    <citation type="submission" date="2014-04" db="EMBL/GenBank/DDBJ databases">
        <authorList>
            <consortium name="DOE Joint Genome Institute"/>
            <person name="Kuo A."/>
            <person name="Ruytinx J."/>
            <person name="Rineau F."/>
            <person name="Colpaert J."/>
            <person name="Kohler A."/>
            <person name="Nagy L.G."/>
            <person name="Floudas D."/>
            <person name="Copeland A."/>
            <person name="Barry K.W."/>
            <person name="Cichocki N."/>
            <person name="Veneault-Fourrey C."/>
            <person name="LaButti K."/>
            <person name="Lindquist E.A."/>
            <person name="Lipzen A."/>
            <person name="Lundell T."/>
            <person name="Morin E."/>
            <person name="Murat C."/>
            <person name="Sun H."/>
            <person name="Tunlid A."/>
            <person name="Henrissat B."/>
            <person name="Grigoriev I.V."/>
            <person name="Hibbett D.S."/>
            <person name="Martin F."/>
            <person name="Nordberg H.P."/>
            <person name="Cantor M.N."/>
            <person name="Hua S.X."/>
        </authorList>
    </citation>
    <scope>NUCLEOTIDE SEQUENCE [LARGE SCALE GENOMIC DNA]</scope>
    <source>
        <strain evidence="2 3">UH-Slu-Lm8-n1</strain>
    </source>
</reference>
<proteinExistence type="predicted"/>
<evidence type="ECO:0000256" key="1">
    <source>
        <dbReference type="SAM" id="MobiDB-lite"/>
    </source>
</evidence>
<feature type="region of interest" description="Disordered" evidence="1">
    <location>
        <begin position="850"/>
        <end position="871"/>
    </location>
</feature>
<reference evidence="3" key="2">
    <citation type="submission" date="2015-01" db="EMBL/GenBank/DDBJ databases">
        <title>Evolutionary Origins and Diversification of the Mycorrhizal Mutualists.</title>
        <authorList>
            <consortium name="DOE Joint Genome Institute"/>
            <consortium name="Mycorrhizal Genomics Consortium"/>
            <person name="Kohler A."/>
            <person name="Kuo A."/>
            <person name="Nagy L.G."/>
            <person name="Floudas D."/>
            <person name="Copeland A."/>
            <person name="Barry K.W."/>
            <person name="Cichocki N."/>
            <person name="Veneault-Fourrey C."/>
            <person name="LaButti K."/>
            <person name="Lindquist E.A."/>
            <person name="Lipzen A."/>
            <person name="Lundell T."/>
            <person name="Morin E."/>
            <person name="Murat C."/>
            <person name="Riley R."/>
            <person name="Ohm R."/>
            <person name="Sun H."/>
            <person name="Tunlid A."/>
            <person name="Henrissat B."/>
            <person name="Grigoriev I.V."/>
            <person name="Hibbett D.S."/>
            <person name="Martin F."/>
        </authorList>
    </citation>
    <scope>NUCLEOTIDE SEQUENCE [LARGE SCALE GENOMIC DNA]</scope>
    <source>
        <strain evidence="3">UH-Slu-Lm8-n1</strain>
    </source>
</reference>
<feature type="compositionally biased region" description="Polar residues" evidence="1">
    <location>
        <begin position="858"/>
        <end position="869"/>
    </location>
</feature>
<keyword evidence="3" id="KW-1185">Reference proteome</keyword>
<feature type="compositionally biased region" description="Polar residues" evidence="1">
    <location>
        <begin position="285"/>
        <end position="299"/>
    </location>
</feature>
<feature type="compositionally biased region" description="Acidic residues" evidence="1">
    <location>
        <begin position="1192"/>
        <end position="1211"/>
    </location>
</feature>
<dbReference type="InterPro" id="IPR041078">
    <property type="entry name" value="Plavaka"/>
</dbReference>
<evidence type="ECO:0000313" key="2">
    <source>
        <dbReference type="EMBL" id="KIK41034.1"/>
    </source>
</evidence>
<sequence>MFGGIGIRADAQCHSSPLQSAVAVDGFDPTYSWARAVAVILLLSYRIFITHTRSPENGRIIASFRVALYGLDRILGHLPVHLRTKLRTTQRIREPSKDIEEDRCDKLAGSTLNLRTIAHSAETWTSQAGESRAHPQLDHGFADSEFASDQAIVSGEEYNSASRSGIETERDECCNPSESLHVVDDPQLLAERCPRRINRRLPARFRDILPQPPPIIEPALPPTADLSPTSETSEPLSRALRFFRTLPSVFGLSRRYHSDCLPTHDPEELTTLENLTLTHSESDQDSSTPAPVTHNSSIETPDAFHPYPNKSSLLLGDWFWNGGIQKSHKSFKELLRIISDSEFRSEDIRATHWNLINNRLGSSADDAEAHDDVTFEGAGWKKTAINIKIPIHKRAENLGIHDYLTADLYHRPLVSVIQEKLANEKHDELFHYQPYELLWNRGGSERSICVHGELYNSEAFIQAHREVQESPAEPGCDLERVVVALMFWSDSTHLTSFGNSKLWPCYIHVSYFNHLPDSFKDFATKHFGGKGPSADFLAHCHRELYHAQWKILLDDEFIEACQHGIVIRCCDGIERRFYPWILTYSADYPEKALLATIRNLGGCPCPRCLIPKSRIQNLGLPLDMKQRQTLARIDNNARKSKVTVARSHIYDLGYGIRSTAVENLLKEHSLVPTTNAFLEKLECLSFNLFCMLVIDLMHEFELGVWKALFVHLLRILSSARAGDELLHELDRRLTPTFGRDTIRKFASNTSEMKKMAARDFEDLLQCAIPVFDALLPEPHNTNVLALIGTCAHWHALAKLRMHTDKTLNLLDTATVTLGKQLRYFQKHTCVAFQTRELKQEAERRQRWELRDGAGNGEAMTSTHQTSRQSPHGAVIDEEVATSPEARFHVGKSQNNPENIPLFHQRHLGDPAIKDFLPKLQHFLLTKIKETLFKGNDLSRVNSSTAIMVPGASPACSNAEVRVFIKADRMYRHNLMRLNYTTYDVRRAQDIINPSTSHCNVMLLGQPSEDATDSDQHPYLYARVLGIYHVNVTYIGPGMINYNSQRIDFLWVRWYQHIDVGEGSSRCTSVLDRVCFPPMADPDAFGFVDPDNVLRCCHVIPQFTQGLRCLDGRSVSHCAQDKLDWRYYYINRFVDRDMFMRYQWGLGVGHTYAHTSHKATNTTVIFEDLEEEEIQDQGICDSDSDHSSLGSSSDEDSEDECSDNDSTLDYEN</sequence>
<organism evidence="2 3">
    <name type="scientific">Suillus luteus UH-Slu-Lm8-n1</name>
    <dbReference type="NCBI Taxonomy" id="930992"/>
    <lineage>
        <taxon>Eukaryota</taxon>
        <taxon>Fungi</taxon>
        <taxon>Dikarya</taxon>
        <taxon>Basidiomycota</taxon>
        <taxon>Agaricomycotina</taxon>
        <taxon>Agaricomycetes</taxon>
        <taxon>Agaricomycetidae</taxon>
        <taxon>Boletales</taxon>
        <taxon>Suillineae</taxon>
        <taxon>Suillaceae</taxon>
        <taxon>Suillus</taxon>
    </lineage>
</organism>